<reference evidence="1 2" key="1">
    <citation type="journal article" date="2020" name="Nature">
        <title>Six reference-quality genomes reveal evolution of bat adaptations.</title>
        <authorList>
            <person name="Jebb D."/>
            <person name="Huang Z."/>
            <person name="Pippel M."/>
            <person name="Hughes G.M."/>
            <person name="Lavrichenko K."/>
            <person name="Devanna P."/>
            <person name="Winkler S."/>
            <person name="Jermiin L.S."/>
            <person name="Skirmuntt E.C."/>
            <person name="Katzourakis A."/>
            <person name="Burkitt-Gray L."/>
            <person name="Ray D.A."/>
            <person name="Sullivan K.A.M."/>
            <person name="Roscito J.G."/>
            <person name="Kirilenko B.M."/>
            <person name="Davalos L.M."/>
            <person name="Corthals A.P."/>
            <person name="Power M.L."/>
            <person name="Jones G."/>
            <person name="Ransome R.D."/>
            <person name="Dechmann D.K.N."/>
            <person name="Locatelli A.G."/>
            <person name="Puechmaille S.J."/>
            <person name="Fedrigo O."/>
            <person name="Jarvis E.D."/>
            <person name="Hiller M."/>
            <person name="Vernes S.C."/>
            <person name="Myers E.W."/>
            <person name="Teeling E.C."/>
        </authorList>
    </citation>
    <scope>NUCLEOTIDE SEQUENCE [LARGE SCALE GENOMIC DNA]</scope>
    <source>
        <strain evidence="1">MMyoMyo1</strain>
        <tissue evidence="1">Flight muscle</tissue>
    </source>
</reference>
<evidence type="ECO:0008006" key="3">
    <source>
        <dbReference type="Google" id="ProtNLM"/>
    </source>
</evidence>
<evidence type="ECO:0000313" key="2">
    <source>
        <dbReference type="Proteomes" id="UP000527355"/>
    </source>
</evidence>
<keyword evidence="2" id="KW-1185">Reference proteome</keyword>
<gene>
    <name evidence="1" type="ORF">mMyoMyo1_007274</name>
</gene>
<evidence type="ECO:0000313" key="1">
    <source>
        <dbReference type="EMBL" id="KAF6355067.1"/>
    </source>
</evidence>
<protein>
    <recommendedName>
        <fullName evidence="3">KIAA0825</fullName>
    </recommendedName>
</protein>
<name>A0A7J7XZA4_MYOMY</name>
<dbReference type="InterPro" id="IPR027993">
    <property type="entry name" value="DUF4495"/>
</dbReference>
<dbReference type="EMBL" id="JABWUV010000005">
    <property type="protein sequence ID" value="KAF6355067.1"/>
    <property type="molecule type" value="Genomic_DNA"/>
</dbReference>
<proteinExistence type="predicted"/>
<organism evidence="1 2">
    <name type="scientific">Myotis myotis</name>
    <name type="common">Greater mouse-eared bat</name>
    <name type="synonym">Vespertilio myotis</name>
    <dbReference type="NCBI Taxonomy" id="51298"/>
    <lineage>
        <taxon>Eukaryota</taxon>
        <taxon>Metazoa</taxon>
        <taxon>Chordata</taxon>
        <taxon>Craniata</taxon>
        <taxon>Vertebrata</taxon>
        <taxon>Euteleostomi</taxon>
        <taxon>Mammalia</taxon>
        <taxon>Eutheria</taxon>
        <taxon>Laurasiatheria</taxon>
        <taxon>Chiroptera</taxon>
        <taxon>Yangochiroptera</taxon>
        <taxon>Vespertilionidae</taxon>
        <taxon>Myotis</taxon>
    </lineage>
</organism>
<sequence>MWHYFFWALHHDLWTILPPKLAQKILTEVLEKSLGLLASRYARACPSYKRTPQIRLDITTILICTENMLWSVCTSVQKLLNPHEYIDDKIFKIYTHCNNLLTTLVILTSPLTDLYQAFQHDIDDSASDSLKPLFKQPLHWLSCISHFHPSSLRTPSAGQLTTEGQLKLLLAQPGCNWNLLLETLLHQDGFLLKILLKSSKRTFQEQGPDTENTVKQVPTLVEAIFKILYYCNFSPQTFGNVFVSYMEEEQLWDFLYNIPVSTCMESEREVIRCLRLALTDAVKDIIQQITSVMSSRRNIETNLKKHSVPERLCESIPKEWNYIPKETKRKESSKGFTRLAAQAVSIVISKLPTVIACLPPPIKYFFFLSERKMSENFVDLKKASLLVWNLIVIICRIFEDGNTVELLTGASLDRWSKEKLSLICVCLKGIMGEQTSSPNQMTQKVIQSIEQQKPNWIKCQLLKARKLSTEW</sequence>
<dbReference type="PANTHER" id="PTHR33960:SF1">
    <property type="entry name" value="SIMILAR TO KIAA0825 PROTEIN"/>
    <property type="match status" value="1"/>
</dbReference>
<dbReference type="AlphaFoldDB" id="A0A7J7XZA4"/>
<dbReference type="PANTHER" id="PTHR33960">
    <property type="entry name" value="SIMILAR TO KIAA0825 PROTEIN"/>
    <property type="match status" value="1"/>
</dbReference>
<comment type="caution">
    <text evidence="1">The sequence shown here is derived from an EMBL/GenBank/DDBJ whole genome shotgun (WGS) entry which is preliminary data.</text>
</comment>
<accession>A0A7J7XZA4</accession>
<dbReference type="Pfam" id="PF14906">
    <property type="entry name" value="DUF4495"/>
    <property type="match status" value="1"/>
</dbReference>
<dbReference type="Proteomes" id="UP000527355">
    <property type="component" value="Unassembled WGS sequence"/>
</dbReference>